<accession>A0AAE1A9M6</accession>
<comment type="caution">
    <text evidence="1">The sequence shown here is derived from an EMBL/GenBank/DDBJ whole genome shotgun (WGS) entry which is preliminary data.</text>
</comment>
<gene>
    <name evidence="1" type="ORF">RRG08_037671</name>
</gene>
<evidence type="ECO:0000313" key="1">
    <source>
        <dbReference type="EMBL" id="KAK3782667.1"/>
    </source>
</evidence>
<sequence>MVVSSMLPSSSQPQDSSFPSCTFDHTYSKNIMAGSPPSAVTATMFLQPINSLKENGAQTEISESNEMDGGNNANRLDCYSNRQESEMLCDLDLDDLDFSLSDFDMGTESDAKGSFQDFVDTALSLSSSTGASVASECACSFAASLGRQETRPIALSSCSSDRTLFSASSSLVQQTESSLNKTFLSEDLAAKRQSHTPIPTKKFSSPEFEPDSSALCLYSSCQRDQTTLSSSTSCRSKLKPGDYLPPLYIDTQNYGVANFRDTSLLFQEVPSEKQTLNIASERNLNAMDIVNQHFDISVGVTSLSTCTTTTATATSMCNDSSCVLTPLSLSDLSQNDKQKSLEQQEEEIEELSESCFMETPSSQFDDDSVDDLDLESVSDFKKYLNEVKLDLRTLDNPLSEHSSLSSTDCLAHLKSNCDCQTKNHQSLPHMWTQEKETDTMSISGLRLSILDDFSSKHDLISWLDACAFGEASTPPLSPELSPGWREIADVQLEPVRNSKHETNILEFFSDDNAHAFLSDDSAINQMHISQFV</sequence>
<protein>
    <submittedName>
        <fullName evidence="1">Uncharacterized protein</fullName>
    </submittedName>
</protein>
<dbReference type="EMBL" id="JAWDGP010002489">
    <property type="protein sequence ID" value="KAK3782667.1"/>
    <property type="molecule type" value="Genomic_DNA"/>
</dbReference>
<reference evidence="1" key="1">
    <citation type="journal article" date="2023" name="G3 (Bethesda)">
        <title>A reference genome for the long-term kleptoplast-retaining sea slug Elysia crispata morphotype clarki.</title>
        <authorList>
            <person name="Eastman K.E."/>
            <person name="Pendleton A.L."/>
            <person name="Shaikh M.A."/>
            <person name="Suttiyut T."/>
            <person name="Ogas R."/>
            <person name="Tomko P."/>
            <person name="Gavelis G."/>
            <person name="Widhalm J.R."/>
            <person name="Wisecaver J.H."/>
        </authorList>
    </citation>
    <scope>NUCLEOTIDE SEQUENCE</scope>
    <source>
        <strain evidence="1">ECLA1</strain>
    </source>
</reference>
<name>A0AAE1A9M6_9GAST</name>
<proteinExistence type="predicted"/>
<keyword evidence="2" id="KW-1185">Reference proteome</keyword>
<organism evidence="1 2">
    <name type="scientific">Elysia crispata</name>
    <name type="common">lettuce slug</name>
    <dbReference type="NCBI Taxonomy" id="231223"/>
    <lineage>
        <taxon>Eukaryota</taxon>
        <taxon>Metazoa</taxon>
        <taxon>Spiralia</taxon>
        <taxon>Lophotrochozoa</taxon>
        <taxon>Mollusca</taxon>
        <taxon>Gastropoda</taxon>
        <taxon>Heterobranchia</taxon>
        <taxon>Euthyneura</taxon>
        <taxon>Panpulmonata</taxon>
        <taxon>Sacoglossa</taxon>
        <taxon>Placobranchoidea</taxon>
        <taxon>Plakobranchidae</taxon>
        <taxon>Elysia</taxon>
    </lineage>
</organism>
<evidence type="ECO:0000313" key="2">
    <source>
        <dbReference type="Proteomes" id="UP001283361"/>
    </source>
</evidence>
<dbReference type="Proteomes" id="UP001283361">
    <property type="component" value="Unassembled WGS sequence"/>
</dbReference>
<dbReference type="AlphaFoldDB" id="A0AAE1A9M6"/>